<reference evidence="2" key="2">
    <citation type="submission" date="2025-08" db="UniProtKB">
        <authorList>
            <consortium name="RefSeq"/>
        </authorList>
    </citation>
    <scope>IDENTIFICATION</scope>
    <source>
        <tissue evidence="2">Etiolated seedlings</tissue>
    </source>
</reference>
<evidence type="ECO:0000313" key="2">
    <source>
        <dbReference type="RefSeq" id="XP_027190458.1"/>
    </source>
</evidence>
<gene>
    <name evidence="2" type="primary">LOC113786651</name>
</gene>
<protein>
    <submittedName>
        <fullName evidence="2">Uncharacterized protein LOC113786651</fullName>
    </submittedName>
</protein>
<dbReference type="OrthoDB" id="1431195at2759"/>
<dbReference type="PaxDb" id="3827-XP_004499549.1"/>
<dbReference type="AlphaFoldDB" id="A0A3Q7XRY0"/>
<evidence type="ECO:0000313" key="1">
    <source>
        <dbReference type="Proteomes" id="UP000087171"/>
    </source>
</evidence>
<dbReference type="Proteomes" id="UP000087171">
    <property type="component" value="Chromosome Ca5"/>
</dbReference>
<dbReference type="STRING" id="3827.A0A3Q7XRY0"/>
<accession>A0A3Q7XRY0</accession>
<dbReference type="PANTHER" id="PTHR11439">
    <property type="entry name" value="GAG-POL-RELATED RETROTRANSPOSON"/>
    <property type="match status" value="1"/>
</dbReference>
<dbReference type="PANTHER" id="PTHR11439:SF442">
    <property type="entry name" value="CYSTEINE-RICH RLK (RECEPTOR-LIKE PROTEIN KINASE) 8"/>
    <property type="match status" value="1"/>
</dbReference>
<proteinExistence type="predicted"/>
<organism evidence="1 2">
    <name type="scientific">Cicer arietinum</name>
    <name type="common">Chickpea</name>
    <name type="synonym">Garbanzo</name>
    <dbReference type="NCBI Taxonomy" id="3827"/>
    <lineage>
        <taxon>Eukaryota</taxon>
        <taxon>Viridiplantae</taxon>
        <taxon>Streptophyta</taxon>
        <taxon>Embryophyta</taxon>
        <taxon>Tracheophyta</taxon>
        <taxon>Spermatophyta</taxon>
        <taxon>Magnoliopsida</taxon>
        <taxon>eudicotyledons</taxon>
        <taxon>Gunneridae</taxon>
        <taxon>Pentapetalae</taxon>
        <taxon>rosids</taxon>
        <taxon>fabids</taxon>
        <taxon>Fabales</taxon>
        <taxon>Fabaceae</taxon>
        <taxon>Papilionoideae</taxon>
        <taxon>50 kb inversion clade</taxon>
        <taxon>NPAAA clade</taxon>
        <taxon>Hologalegina</taxon>
        <taxon>IRL clade</taxon>
        <taxon>Cicereae</taxon>
        <taxon>Cicer</taxon>
    </lineage>
</organism>
<name>A0A3Q7XRY0_CICAR</name>
<keyword evidence="1" id="KW-1185">Reference proteome</keyword>
<dbReference type="RefSeq" id="XP_027190458.1">
    <property type="nucleotide sequence ID" value="XM_027334657.1"/>
</dbReference>
<reference evidence="1" key="1">
    <citation type="journal article" date="2013" name="Nat. Biotechnol.">
        <title>Draft genome sequence of chickpea (Cicer arietinum) provides a resource for trait improvement.</title>
        <authorList>
            <person name="Varshney R.K."/>
            <person name="Song C."/>
            <person name="Saxena R.K."/>
            <person name="Azam S."/>
            <person name="Yu S."/>
            <person name="Sharpe A.G."/>
            <person name="Cannon S."/>
            <person name="Baek J."/>
            <person name="Rosen B.D."/>
            <person name="Tar'an B."/>
            <person name="Millan T."/>
            <person name="Zhang X."/>
            <person name="Ramsay L.D."/>
            <person name="Iwata A."/>
            <person name="Wang Y."/>
            <person name="Nelson W."/>
            <person name="Farmer A.D."/>
            <person name="Gaur P.M."/>
            <person name="Soderlund C."/>
            <person name="Penmetsa R.V."/>
            <person name="Xu C."/>
            <person name="Bharti A.K."/>
            <person name="He W."/>
            <person name="Winter P."/>
            <person name="Zhao S."/>
            <person name="Hane J.K."/>
            <person name="Carrasquilla-Garcia N."/>
            <person name="Condie J.A."/>
            <person name="Upadhyaya H.D."/>
            <person name="Luo M.C."/>
            <person name="Thudi M."/>
            <person name="Gowda C.L."/>
            <person name="Singh N.P."/>
            <person name="Lichtenzveig J."/>
            <person name="Gali K.K."/>
            <person name="Rubio J."/>
            <person name="Nadarajan N."/>
            <person name="Dolezel J."/>
            <person name="Bansal K.C."/>
            <person name="Xu X."/>
            <person name="Edwards D."/>
            <person name="Zhang G."/>
            <person name="Kahl G."/>
            <person name="Gil J."/>
            <person name="Singh K.B."/>
            <person name="Datta S.K."/>
            <person name="Jackson S.A."/>
            <person name="Wang J."/>
            <person name="Cook D.R."/>
        </authorList>
    </citation>
    <scope>NUCLEOTIDE SEQUENCE [LARGE SCALE GENOMIC DNA]</scope>
    <source>
        <strain evidence="1">cv. CDC Frontier</strain>
    </source>
</reference>
<sequence>MAIPMHPTCSLEKEESSQKVEQKTYREMIRALLYLTTSRPGIMFNVCVCARFQADHRESHLTVVKRILKYLKSTTNLTLFYKKSSKYKLGGYCDSDYTGDKLERKSTNGNNIFLGDNLISWSNKRQNIIAMSIA</sequence>